<protein>
    <submittedName>
        <fullName evidence="2">Uncharacterized protein</fullName>
    </submittedName>
</protein>
<accession>A0A0G0W301</accession>
<dbReference type="EMBL" id="LCBF01000008">
    <property type="protein sequence ID" value="KKS07379.1"/>
    <property type="molecule type" value="Genomic_DNA"/>
</dbReference>
<gene>
    <name evidence="2" type="ORF">UU59_C0008G0009</name>
</gene>
<organism evidence="2 3">
    <name type="scientific">candidate division WWE3 bacterium GW2011_GWE1_41_27</name>
    <dbReference type="NCBI Taxonomy" id="1619131"/>
    <lineage>
        <taxon>Bacteria</taxon>
        <taxon>Katanobacteria</taxon>
    </lineage>
</organism>
<feature type="region of interest" description="Disordered" evidence="1">
    <location>
        <begin position="144"/>
        <end position="182"/>
    </location>
</feature>
<proteinExistence type="predicted"/>
<evidence type="ECO:0000313" key="3">
    <source>
        <dbReference type="Proteomes" id="UP000034544"/>
    </source>
</evidence>
<evidence type="ECO:0000256" key="1">
    <source>
        <dbReference type="SAM" id="MobiDB-lite"/>
    </source>
</evidence>
<comment type="caution">
    <text evidence="2">The sequence shown here is derived from an EMBL/GenBank/DDBJ whole genome shotgun (WGS) entry which is preliminary data.</text>
</comment>
<sequence length="324" mass="34360">MKAKIVVFVVVLLVFATAGIVLAEAYGESSCDNRISLVFPGPLEEPASWTSTDQSVLNTALGSYSLVGRAFILSHGNFTLDGVPVSNTYSCYYTGGYYPPQSRVDEITAGLAPDECIFVEESGTIRVNTPVNGSCILPAIPTPTSTPTTVPTKTATPTATATPTTVPTATPTATLEPSPTATEIPVRLVLEGGINKPSDNGDSGWVPMQNGSSANIVTQFNYDTVPAAYSEPGTTIKLVVWIDKESDPTILNGTGTFEWNAAGYWDFTIMATNGLAEIKLVSSPSGLPGKFIKVEAWVGNQAHQTWQATVSKGVYEVFLPLILR</sequence>
<name>A0A0G0W301_UNCKA</name>
<evidence type="ECO:0000313" key="2">
    <source>
        <dbReference type="EMBL" id="KKS07379.1"/>
    </source>
</evidence>
<reference evidence="2 3" key="1">
    <citation type="journal article" date="2015" name="Nature">
        <title>rRNA introns, odd ribosomes, and small enigmatic genomes across a large radiation of phyla.</title>
        <authorList>
            <person name="Brown C.T."/>
            <person name="Hug L.A."/>
            <person name="Thomas B.C."/>
            <person name="Sharon I."/>
            <person name="Castelle C.J."/>
            <person name="Singh A."/>
            <person name="Wilkins M.J."/>
            <person name="Williams K.H."/>
            <person name="Banfield J.F."/>
        </authorList>
    </citation>
    <scope>NUCLEOTIDE SEQUENCE [LARGE SCALE GENOMIC DNA]</scope>
</reference>
<dbReference type="AlphaFoldDB" id="A0A0G0W301"/>
<dbReference type="Proteomes" id="UP000034544">
    <property type="component" value="Unassembled WGS sequence"/>
</dbReference>
<dbReference type="PATRIC" id="fig|1619131.3.peg.256"/>